<dbReference type="Pfam" id="PF02302">
    <property type="entry name" value="PTS_IIB"/>
    <property type="match status" value="1"/>
</dbReference>
<dbReference type="InterPro" id="IPR003501">
    <property type="entry name" value="PTS_EIIB_2/3"/>
</dbReference>
<reference evidence="3 4" key="1">
    <citation type="submission" date="2019-09" db="EMBL/GenBank/DDBJ databases">
        <title>Phylogeny of genus Pseudoclavibacter and closely related genus.</title>
        <authorList>
            <person name="Li Y."/>
        </authorList>
    </citation>
    <scope>NUCLEOTIDE SEQUENCE [LARGE SCALE GENOMIC DNA]</scope>
    <source>
        <strain evidence="3 4">DSM 23821</strain>
    </source>
</reference>
<protein>
    <submittedName>
        <fullName evidence="3">PTS ascorbate transporter subunit IIB</fullName>
    </submittedName>
</protein>
<dbReference type="PROSITE" id="PS51099">
    <property type="entry name" value="PTS_EIIB_TYPE_2"/>
    <property type="match status" value="1"/>
</dbReference>
<dbReference type="GO" id="GO:0008982">
    <property type="term" value="F:protein-N(PI)-phosphohistidine-sugar phosphotransferase activity"/>
    <property type="evidence" value="ECO:0007669"/>
    <property type="project" value="InterPro"/>
</dbReference>
<organism evidence="3 4">
    <name type="scientific">Pseudoclavibacter chungangensis</name>
    <dbReference type="NCBI Taxonomy" id="587635"/>
    <lineage>
        <taxon>Bacteria</taxon>
        <taxon>Bacillati</taxon>
        <taxon>Actinomycetota</taxon>
        <taxon>Actinomycetes</taxon>
        <taxon>Micrococcales</taxon>
        <taxon>Microbacteriaceae</taxon>
        <taxon>Pseudoclavibacter</taxon>
    </lineage>
</organism>
<comment type="caution">
    <text evidence="3">The sequence shown here is derived from an EMBL/GenBank/DDBJ whole genome shotgun (WGS) entry which is preliminary data.</text>
</comment>
<evidence type="ECO:0000313" key="4">
    <source>
        <dbReference type="Proteomes" id="UP000467240"/>
    </source>
</evidence>
<dbReference type="GO" id="GO:0009401">
    <property type="term" value="P:phosphoenolpyruvate-dependent sugar phosphotransferase system"/>
    <property type="evidence" value="ECO:0007669"/>
    <property type="project" value="InterPro"/>
</dbReference>
<dbReference type="OrthoDB" id="6603449at2"/>
<feature type="domain" description="PTS EIIB type-2" evidence="2">
    <location>
        <begin position="1"/>
        <end position="91"/>
    </location>
</feature>
<dbReference type="RefSeq" id="WP_158040889.1">
    <property type="nucleotide sequence ID" value="NZ_JACCFV010000001.1"/>
</dbReference>
<dbReference type="InterPro" id="IPR013011">
    <property type="entry name" value="PTS_EIIB_2"/>
</dbReference>
<dbReference type="EMBL" id="WBJZ01000012">
    <property type="protein sequence ID" value="KAB1656289.1"/>
    <property type="molecule type" value="Genomic_DNA"/>
</dbReference>
<evidence type="ECO:0000256" key="1">
    <source>
        <dbReference type="ARBA" id="ARBA00022679"/>
    </source>
</evidence>
<accession>A0A7J5BQL4</accession>
<evidence type="ECO:0000259" key="2">
    <source>
        <dbReference type="PROSITE" id="PS51099"/>
    </source>
</evidence>
<proteinExistence type="predicted"/>
<evidence type="ECO:0000313" key="3">
    <source>
        <dbReference type="EMBL" id="KAB1656289.1"/>
    </source>
</evidence>
<dbReference type="AlphaFoldDB" id="A0A7J5BQL4"/>
<dbReference type="SUPFAM" id="SSF52794">
    <property type="entry name" value="PTS system IIB component-like"/>
    <property type="match status" value="1"/>
</dbReference>
<dbReference type="InterPro" id="IPR036095">
    <property type="entry name" value="PTS_EIIB-like_sf"/>
</dbReference>
<sequence length="91" mass="9338">MKIIAVCGMGIGTSVLLKMNIEAALEELGVDAEVEAADISSARGAAASADLVMTSAELAPEIGEVDVPVVVVDNFVDQAEVTQKLAAELDH</sequence>
<gene>
    <name evidence="3" type="ORF">F8O01_10470</name>
</gene>
<keyword evidence="4" id="KW-1185">Reference proteome</keyword>
<keyword evidence="1" id="KW-0808">Transferase</keyword>
<dbReference type="Gene3D" id="3.40.50.2300">
    <property type="match status" value="1"/>
</dbReference>
<name>A0A7J5BQL4_9MICO</name>
<dbReference type="Proteomes" id="UP000467240">
    <property type="component" value="Unassembled WGS sequence"/>
</dbReference>